<sequence>MSGRSGKAESGSEESGKNAAHTAASEKSADTARGRVVTATMTSKGQITIPVDVRAAMGLRAGVRVAFVPTGAGTYELVPENRTIKALKGIVRWDGPPITLAQMDAAIAEGSFEGFEGPRP</sequence>
<name>A0A3A4KNV5_9NOCA</name>
<organism evidence="4 5">
    <name type="scientific">Nocardia panacis</name>
    <dbReference type="NCBI Taxonomy" id="2340916"/>
    <lineage>
        <taxon>Bacteria</taxon>
        <taxon>Bacillati</taxon>
        <taxon>Actinomycetota</taxon>
        <taxon>Actinomycetes</taxon>
        <taxon>Mycobacteriales</taxon>
        <taxon>Nocardiaceae</taxon>
        <taxon>Nocardia</taxon>
    </lineage>
</organism>
<dbReference type="SMART" id="SM00966">
    <property type="entry name" value="SpoVT_AbrB"/>
    <property type="match status" value="1"/>
</dbReference>
<proteinExistence type="predicted"/>
<dbReference type="Gene3D" id="2.10.260.10">
    <property type="match status" value="1"/>
</dbReference>
<dbReference type="GO" id="GO:0003677">
    <property type="term" value="F:DNA binding"/>
    <property type="evidence" value="ECO:0007669"/>
    <property type="project" value="UniProtKB-UniRule"/>
</dbReference>
<dbReference type="PROSITE" id="PS51740">
    <property type="entry name" value="SPOVT_ABRB"/>
    <property type="match status" value="1"/>
</dbReference>
<evidence type="ECO:0000259" key="3">
    <source>
        <dbReference type="PROSITE" id="PS51740"/>
    </source>
</evidence>
<dbReference type="InterPro" id="IPR037914">
    <property type="entry name" value="SpoVT-AbrB_sf"/>
</dbReference>
<evidence type="ECO:0000313" key="5">
    <source>
        <dbReference type="Proteomes" id="UP000266677"/>
    </source>
</evidence>
<dbReference type="AlphaFoldDB" id="A0A3A4KNV5"/>
<reference evidence="4 5" key="1">
    <citation type="submission" date="2018-09" db="EMBL/GenBank/DDBJ databases">
        <title>YIM PH21274 draft genome.</title>
        <authorList>
            <person name="Miao C."/>
        </authorList>
    </citation>
    <scope>NUCLEOTIDE SEQUENCE [LARGE SCALE GENOMIC DNA]</scope>
    <source>
        <strain evidence="4 5">YIM PH 21724</strain>
    </source>
</reference>
<protein>
    <recommendedName>
        <fullName evidence="3">SpoVT-AbrB domain-containing protein</fullName>
    </recommendedName>
</protein>
<keyword evidence="1" id="KW-0238">DNA-binding</keyword>
<feature type="domain" description="SpoVT-AbrB" evidence="3">
    <location>
        <begin position="36"/>
        <end position="82"/>
    </location>
</feature>
<dbReference type="EMBL" id="QZFU01000019">
    <property type="protein sequence ID" value="RJO74800.1"/>
    <property type="molecule type" value="Genomic_DNA"/>
</dbReference>
<evidence type="ECO:0000313" key="4">
    <source>
        <dbReference type="EMBL" id="RJO74800.1"/>
    </source>
</evidence>
<dbReference type="SUPFAM" id="SSF89447">
    <property type="entry name" value="AbrB/MazE/MraZ-like"/>
    <property type="match status" value="1"/>
</dbReference>
<dbReference type="Proteomes" id="UP000266677">
    <property type="component" value="Unassembled WGS sequence"/>
</dbReference>
<dbReference type="NCBIfam" id="TIGR01439">
    <property type="entry name" value="lp_hng_hel_AbrB"/>
    <property type="match status" value="1"/>
</dbReference>
<evidence type="ECO:0000256" key="2">
    <source>
        <dbReference type="SAM" id="MobiDB-lite"/>
    </source>
</evidence>
<comment type="caution">
    <text evidence="4">The sequence shown here is derived from an EMBL/GenBank/DDBJ whole genome shotgun (WGS) entry which is preliminary data.</text>
</comment>
<accession>A0A3A4KNV5</accession>
<dbReference type="InterPro" id="IPR007159">
    <property type="entry name" value="SpoVT-AbrB_dom"/>
</dbReference>
<keyword evidence="5" id="KW-1185">Reference proteome</keyword>
<dbReference type="OrthoDB" id="9811597at2"/>
<gene>
    <name evidence="4" type="ORF">D5S18_15250</name>
</gene>
<feature type="region of interest" description="Disordered" evidence="2">
    <location>
        <begin position="1"/>
        <end position="34"/>
    </location>
</feature>
<evidence type="ECO:0000256" key="1">
    <source>
        <dbReference type="PROSITE-ProRule" id="PRU01076"/>
    </source>
</evidence>